<accession>A0A1I7MV22</accession>
<evidence type="ECO:0000313" key="4">
    <source>
        <dbReference type="Proteomes" id="UP000199423"/>
    </source>
</evidence>
<evidence type="ECO:0008006" key="5">
    <source>
        <dbReference type="Google" id="ProtNLM"/>
    </source>
</evidence>
<evidence type="ECO:0000256" key="1">
    <source>
        <dbReference type="SAM" id="MobiDB-lite"/>
    </source>
</evidence>
<evidence type="ECO:0000313" key="3">
    <source>
        <dbReference type="EMBL" id="SFV26237.1"/>
    </source>
</evidence>
<dbReference type="EMBL" id="FPCH01000001">
    <property type="protein sequence ID" value="SFV26237.1"/>
    <property type="molecule type" value="Genomic_DNA"/>
</dbReference>
<dbReference type="AlphaFoldDB" id="A0A1I7MV22"/>
<evidence type="ECO:0000256" key="2">
    <source>
        <dbReference type="SAM" id="Phobius"/>
    </source>
</evidence>
<reference evidence="4" key="1">
    <citation type="submission" date="2016-10" db="EMBL/GenBank/DDBJ databases">
        <authorList>
            <person name="Varghese N."/>
            <person name="Submissions S."/>
        </authorList>
    </citation>
    <scope>NUCLEOTIDE SEQUENCE [LARGE SCALE GENOMIC DNA]</scope>
    <source>
        <strain evidence="4">DSM 1565</strain>
    </source>
</reference>
<keyword evidence="2" id="KW-0472">Membrane</keyword>
<organism evidence="3 4">
    <name type="scientific">Hyphomicrobium facile</name>
    <dbReference type="NCBI Taxonomy" id="51670"/>
    <lineage>
        <taxon>Bacteria</taxon>
        <taxon>Pseudomonadati</taxon>
        <taxon>Pseudomonadota</taxon>
        <taxon>Alphaproteobacteria</taxon>
        <taxon>Hyphomicrobiales</taxon>
        <taxon>Hyphomicrobiaceae</taxon>
        <taxon>Hyphomicrobium</taxon>
    </lineage>
</organism>
<keyword evidence="4" id="KW-1185">Reference proteome</keyword>
<dbReference type="OrthoDB" id="7868067at2"/>
<dbReference type="STRING" id="51670.SAMN04488557_0387"/>
<gene>
    <name evidence="3" type="ORF">SAMN04488557_0387</name>
</gene>
<keyword evidence="2" id="KW-1133">Transmembrane helix</keyword>
<dbReference type="RefSeq" id="WP_092863434.1">
    <property type="nucleotide sequence ID" value="NZ_FPCH01000001.1"/>
</dbReference>
<feature type="region of interest" description="Disordered" evidence="1">
    <location>
        <begin position="95"/>
        <end position="116"/>
    </location>
</feature>
<protein>
    <recommendedName>
        <fullName evidence="5">Lipopolysaccharide assembly protein A domain-containing protein</fullName>
    </recommendedName>
</protein>
<sequence>MFRRILALLIGFPIGIILVAIAVSNRQPVDLILDPFRPETPALSIELPFYIYLMVALVVGVILGGIATWMGQSRWRQTARSQGRRAARWQAEADRLAREREGAGDPADQRLAISGR</sequence>
<feature type="transmembrane region" description="Helical" evidence="2">
    <location>
        <begin position="50"/>
        <end position="70"/>
    </location>
</feature>
<dbReference type="Proteomes" id="UP000199423">
    <property type="component" value="Unassembled WGS sequence"/>
</dbReference>
<keyword evidence="2" id="KW-0812">Transmembrane</keyword>
<proteinExistence type="predicted"/>
<name>A0A1I7MV22_9HYPH</name>